<dbReference type="Gene3D" id="2.60.300.12">
    <property type="entry name" value="HesB-like domain"/>
    <property type="match status" value="1"/>
</dbReference>
<name>A0A221VWA4_9PSEU</name>
<dbReference type="InterPro" id="IPR035903">
    <property type="entry name" value="HesB-like_dom_sf"/>
</dbReference>
<dbReference type="SUPFAM" id="SSF89360">
    <property type="entry name" value="HesB-like domain"/>
    <property type="match status" value="1"/>
</dbReference>
<organism evidence="1 2">
    <name type="scientific">Actinoalloteichus hoggarensis</name>
    <dbReference type="NCBI Taxonomy" id="1470176"/>
    <lineage>
        <taxon>Bacteria</taxon>
        <taxon>Bacillati</taxon>
        <taxon>Actinomycetota</taxon>
        <taxon>Actinomycetes</taxon>
        <taxon>Pseudonocardiales</taxon>
        <taxon>Pseudonocardiaceae</taxon>
        <taxon>Actinoalloteichus</taxon>
    </lineage>
</organism>
<evidence type="ECO:0000313" key="2">
    <source>
        <dbReference type="Proteomes" id="UP000204221"/>
    </source>
</evidence>
<gene>
    <name evidence="1" type="ORF">AHOG_00770</name>
</gene>
<evidence type="ECO:0000313" key="1">
    <source>
        <dbReference type="EMBL" id="ASO17826.1"/>
    </source>
</evidence>
<keyword evidence="2" id="KW-1185">Reference proteome</keyword>
<dbReference type="EMBL" id="CP022521">
    <property type="protein sequence ID" value="ASO17826.1"/>
    <property type="molecule type" value="Genomic_DNA"/>
</dbReference>
<sequence length="99" mass="10323">MLTVTDTAAETIRTLLADHGAPEDGGLRITASQETATETALELALVASAEEGDQTVPAQAGASVFLDARAADILDDKLLDAHKDVDGELNFALRDQSSD</sequence>
<dbReference type="KEGG" id="ahg:AHOG_00770"/>
<protein>
    <submittedName>
        <fullName evidence="1">Iron-sulfur cluster biosynthesis</fullName>
    </submittedName>
</protein>
<accession>A0A221VWA4</accession>
<dbReference type="RefSeq" id="WP_093939646.1">
    <property type="nucleotide sequence ID" value="NZ_CP022521.1"/>
</dbReference>
<proteinExistence type="predicted"/>
<dbReference type="OrthoDB" id="4554527at2"/>
<reference evidence="1 2" key="1">
    <citation type="submission" date="2017-07" db="EMBL/GenBank/DDBJ databases">
        <title>Complete genome sequence of Actinoalloteichus hoggarensis DSM 45943, type strain of Actinoalloteichus hoggarensis.</title>
        <authorList>
            <person name="Ruckert C."/>
            <person name="Nouioui I."/>
            <person name="Willmese J."/>
            <person name="van Wezel G."/>
            <person name="Klenk H.-P."/>
            <person name="Kalinowski J."/>
            <person name="Zotchev S.B."/>
        </authorList>
    </citation>
    <scope>NUCLEOTIDE SEQUENCE [LARGE SCALE GENOMIC DNA]</scope>
    <source>
        <strain evidence="1 2">DSM 45943</strain>
    </source>
</reference>
<dbReference type="AlphaFoldDB" id="A0A221VWA4"/>
<dbReference type="Proteomes" id="UP000204221">
    <property type="component" value="Chromosome"/>
</dbReference>